<dbReference type="Proteomes" id="UP000234545">
    <property type="component" value="Unassembled WGS sequence"/>
</dbReference>
<evidence type="ECO:0000256" key="5">
    <source>
        <dbReference type="ARBA" id="ARBA00022989"/>
    </source>
</evidence>
<evidence type="ECO:0000313" key="10">
    <source>
        <dbReference type="Proteomes" id="UP000234545"/>
    </source>
</evidence>
<feature type="transmembrane region" description="Helical" evidence="7">
    <location>
        <begin position="351"/>
        <end position="373"/>
    </location>
</feature>
<keyword evidence="3" id="KW-1003">Cell membrane</keyword>
<feature type="transmembrane region" description="Helical" evidence="7">
    <location>
        <begin position="263"/>
        <end position="291"/>
    </location>
</feature>
<comment type="caution">
    <text evidence="9">The sequence shown here is derived from an EMBL/GenBank/DDBJ whole genome shotgun (WGS) entry which is preliminary data.</text>
</comment>
<dbReference type="Pfam" id="PF03176">
    <property type="entry name" value="MMPL"/>
    <property type="match status" value="2"/>
</dbReference>
<feature type="transmembrane region" description="Helical" evidence="7">
    <location>
        <begin position="21"/>
        <end position="42"/>
    </location>
</feature>
<feature type="transmembrane region" description="Helical" evidence="7">
    <location>
        <begin position="1164"/>
        <end position="1187"/>
    </location>
</feature>
<feature type="transmembrane region" description="Helical" evidence="7">
    <location>
        <begin position="297"/>
        <end position="320"/>
    </location>
</feature>
<evidence type="ECO:0000256" key="2">
    <source>
        <dbReference type="ARBA" id="ARBA00010157"/>
    </source>
</evidence>
<protein>
    <recommendedName>
        <fullName evidence="8">Membrane transport protein MMPL domain-containing protein</fullName>
    </recommendedName>
</protein>
<accession>A0A2I1I5S5</accession>
<keyword evidence="4 7" id="KW-0812">Transmembrane</keyword>
<dbReference type="AlphaFoldDB" id="A0A2I1I5S5"/>
<evidence type="ECO:0000256" key="6">
    <source>
        <dbReference type="ARBA" id="ARBA00023136"/>
    </source>
</evidence>
<evidence type="ECO:0000256" key="3">
    <source>
        <dbReference type="ARBA" id="ARBA00022475"/>
    </source>
</evidence>
<keyword evidence="6 7" id="KW-0472">Membrane</keyword>
<reference evidence="9 10" key="1">
    <citation type="submission" date="2017-12" db="EMBL/GenBank/DDBJ databases">
        <title>Phylogenetic diversity of female urinary microbiome.</title>
        <authorList>
            <person name="Thomas-White K."/>
            <person name="Wolfe A.J."/>
        </authorList>
    </citation>
    <scope>NUCLEOTIDE SEQUENCE [LARGE SCALE GENOMIC DNA]</scope>
    <source>
        <strain evidence="9 10">UMB0250</strain>
    </source>
</reference>
<evidence type="ECO:0000256" key="4">
    <source>
        <dbReference type="ARBA" id="ARBA00022692"/>
    </source>
</evidence>
<gene>
    <name evidence="9" type="ORF">CYJ25_04485</name>
</gene>
<proteinExistence type="inferred from homology"/>
<feature type="domain" description="Membrane transport protein MMPL" evidence="8">
    <location>
        <begin position="1013"/>
        <end position="1224"/>
    </location>
</feature>
<dbReference type="PANTHER" id="PTHR33406:SF6">
    <property type="entry name" value="MEMBRANE PROTEIN YDGH-RELATED"/>
    <property type="match status" value="1"/>
</dbReference>
<comment type="subcellular location">
    <subcellularLocation>
        <location evidence="1">Cell membrane</location>
        <topology evidence="1">Multi-pass membrane protein</topology>
    </subcellularLocation>
</comment>
<dbReference type="OrthoDB" id="2365435at2"/>
<feature type="transmembrane region" description="Helical" evidence="7">
    <location>
        <begin position="1119"/>
        <end position="1143"/>
    </location>
</feature>
<evidence type="ECO:0000256" key="1">
    <source>
        <dbReference type="ARBA" id="ARBA00004651"/>
    </source>
</evidence>
<feature type="domain" description="Membrane transport protein MMPL" evidence="8">
    <location>
        <begin position="170"/>
        <end position="320"/>
    </location>
</feature>
<dbReference type="EMBL" id="PKKJ01000003">
    <property type="protein sequence ID" value="PKY66488.1"/>
    <property type="molecule type" value="Genomic_DNA"/>
</dbReference>
<keyword evidence="5 7" id="KW-1133">Transmembrane helix</keyword>
<evidence type="ECO:0000259" key="8">
    <source>
        <dbReference type="Pfam" id="PF03176"/>
    </source>
</evidence>
<feature type="transmembrane region" description="Helical" evidence="7">
    <location>
        <begin position="1095"/>
        <end position="1113"/>
    </location>
</feature>
<dbReference type="SUPFAM" id="SSF82866">
    <property type="entry name" value="Multidrug efflux transporter AcrB transmembrane domain"/>
    <property type="match status" value="2"/>
</dbReference>
<dbReference type="InterPro" id="IPR004869">
    <property type="entry name" value="MMPL_dom"/>
</dbReference>
<dbReference type="Gene3D" id="1.20.1640.10">
    <property type="entry name" value="Multidrug efflux transporter AcrB transmembrane domain"/>
    <property type="match status" value="2"/>
</dbReference>
<feature type="transmembrane region" description="Helical" evidence="7">
    <location>
        <begin position="1070"/>
        <end position="1088"/>
    </location>
</feature>
<feature type="transmembrane region" description="Helical" evidence="7">
    <location>
        <begin position="168"/>
        <end position="188"/>
    </location>
</feature>
<comment type="similarity">
    <text evidence="2">Belongs to the resistance-nodulation-cell division (RND) (TC 2.A.6) family. MmpL subfamily.</text>
</comment>
<feature type="transmembrane region" description="Helical" evidence="7">
    <location>
        <begin position="1199"/>
        <end position="1220"/>
    </location>
</feature>
<name>A0A2I1I5S5_9ACTO</name>
<dbReference type="GO" id="GO:0005886">
    <property type="term" value="C:plasma membrane"/>
    <property type="evidence" value="ECO:0007669"/>
    <property type="project" value="UniProtKB-SubCell"/>
</dbReference>
<evidence type="ECO:0000313" key="9">
    <source>
        <dbReference type="EMBL" id="PKY66488.1"/>
    </source>
</evidence>
<feature type="transmembrane region" description="Helical" evidence="7">
    <location>
        <begin position="221"/>
        <end position="242"/>
    </location>
</feature>
<dbReference type="PANTHER" id="PTHR33406">
    <property type="entry name" value="MEMBRANE PROTEIN MJ1562-RELATED"/>
    <property type="match status" value="1"/>
</dbReference>
<evidence type="ECO:0000256" key="7">
    <source>
        <dbReference type="SAM" id="Phobius"/>
    </source>
</evidence>
<organism evidence="9 10">
    <name type="scientific">Schaalia turicensis</name>
    <dbReference type="NCBI Taxonomy" id="131111"/>
    <lineage>
        <taxon>Bacteria</taxon>
        <taxon>Bacillati</taxon>
        <taxon>Actinomycetota</taxon>
        <taxon>Actinomycetes</taxon>
        <taxon>Actinomycetales</taxon>
        <taxon>Actinomycetaceae</taxon>
        <taxon>Schaalia</taxon>
    </lineage>
</organism>
<feature type="transmembrane region" description="Helical" evidence="7">
    <location>
        <begin position="195"/>
        <end position="215"/>
    </location>
</feature>
<dbReference type="InterPro" id="IPR050545">
    <property type="entry name" value="Mycobact_MmpL"/>
</dbReference>
<sequence length="1232" mass="133208">MEQTESSVLTASANFLVRFHHLIFAIMVVATGVCAVLTPRVGVINDMVEFLPATSQMRAGTDIMEAEFPGSIDTSSTRVMFTGLTASEEESTLAKLQAIPNVDSVRYEARTEDSDGIYHQGDHTLFIVESTYAYGSAEDAAIQQALTDQFATKGALIESDNPSPTSELPLWIVMVAVGLLALILFAMCASWLEPILFLVTIGMAVVLNLGTNLIRGSIADVTFTIGAILQLVLSMDYSIILMNRYRQEKTPDGSRPEAMVRAIRGAFSSIVSSSMTTVVGLLMLCFMSLLIGMDLGIALAKGVFLSMVSVFTILPTLILWCDKAIEKTAKPYLRANFHPLARFEYKARIPILVAFIALFAGGGAMAGGTPVAYTLAKADPIADVFEKENSIVLLYRNGDDAIAGQLAERISDTDGVRSVMSQPTTIGRQRSVDDMSVALSEMGNEDLSFDSDLLSLVYFLAHDGQATERMSLPAFISFIRNNRLIVSRTDEDTLNSLAQLEPYLDRDALLGVRGPADLANFLGMSESEACGIYLYHAISNPSISADSMTLGQFADFIVNDLPNTQYAPMVSGDARAQAENLQRFTDAQAMTTPISSEQMANLLGVDSSQVRLLYAKKKAEAGEYANDSRTLRAYVEALNAVATNEPQVSAQMGERAAQLASLMALTDTATLATPMDAQGLAQFLSMEPEQVGQILAMRAMLSGQDPATATTASPWEMIDFLNTQGDASALAGSLTDDQKAGIEQMYQIASLALSGQQIPLSTFASIVSMNSAQLQLVMAIADSPAHATDWLYTPQTIASDLANDSSLSEQQRAEVSTLRSIIDASVAGTYFTPRQLANFLGMDASQVRQLSLLRTSMHGDMSSWNMSAYDAVSFILDTMVYDPQTSGNFSESQVSQLSALRQVMRAVVDDSQLNPTEMTSLLGQLSALTASSRSLDTNHVALAYLVHGTHRATDRGETAGQTLSIAQLVDTLNTQILDDARFASFIDDKTRTAITDASHQIRQARIQLVGDTWSRMVITTTLPEESDATEALIGQLESACAEDLGGNCYLVGNSVLVHELKSSFDSEMSLIQWLTAGSIFLVVALTFLSLSVPLLLVLLVQCGVFLTIATIGLQGYDNYYLAQLMVQCILMGATIDYGILLTSQYREARKELDIRHALARAYDNSMHTIATSGSIMILVTGILGFLFENPTIAQICRTISIGALCASVLIIFVLPALLALGDRFFVGRERLR</sequence>